<dbReference type="InterPro" id="IPR029226">
    <property type="entry name" value="Ecp2-like"/>
</dbReference>
<reference evidence="3 4" key="1">
    <citation type="journal article" date="2023" name="bioRxiv">
        <title>High-quality genome assemblies of four members of thePodospora anserinaspecies complex.</title>
        <authorList>
            <person name="Ament-Velasquez S.L."/>
            <person name="Vogan A.A."/>
            <person name="Wallerman O."/>
            <person name="Hartmann F."/>
            <person name="Gautier V."/>
            <person name="Silar P."/>
            <person name="Giraud T."/>
            <person name="Johannesson H."/>
        </authorList>
    </citation>
    <scope>NUCLEOTIDE SEQUENCE [LARGE SCALE GENOMIC DNA]</scope>
    <source>
        <strain evidence="3 4">CBS 112042</strain>
    </source>
</reference>
<comment type="caution">
    <text evidence="3">The sequence shown here is derived from an EMBL/GenBank/DDBJ whole genome shotgun (WGS) entry which is preliminary data.</text>
</comment>
<dbReference type="RefSeq" id="XP_062731668.1">
    <property type="nucleotide sequence ID" value="XM_062880242.1"/>
</dbReference>
<feature type="domain" description="Ecp2 effector protein-like" evidence="2">
    <location>
        <begin position="60"/>
        <end position="159"/>
    </location>
</feature>
<proteinExistence type="predicted"/>
<evidence type="ECO:0000256" key="1">
    <source>
        <dbReference type="SAM" id="SignalP"/>
    </source>
</evidence>
<evidence type="ECO:0000313" key="3">
    <source>
        <dbReference type="EMBL" id="KAK4642692.1"/>
    </source>
</evidence>
<keyword evidence="1" id="KW-0732">Signal</keyword>
<organism evidence="3 4">
    <name type="scientific">Podospora bellae-mahoneyi</name>
    <dbReference type="NCBI Taxonomy" id="2093777"/>
    <lineage>
        <taxon>Eukaryota</taxon>
        <taxon>Fungi</taxon>
        <taxon>Dikarya</taxon>
        <taxon>Ascomycota</taxon>
        <taxon>Pezizomycotina</taxon>
        <taxon>Sordariomycetes</taxon>
        <taxon>Sordariomycetidae</taxon>
        <taxon>Sordariales</taxon>
        <taxon>Podosporaceae</taxon>
        <taxon>Podospora</taxon>
    </lineage>
</organism>
<protein>
    <recommendedName>
        <fullName evidence="2">Ecp2 effector protein-like domain-containing protein</fullName>
    </recommendedName>
</protein>
<feature type="signal peptide" evidence="1">
    <location>
        <begin position="1"/>
        <end position="20"/>
    </location>
</feature>
<feature type="chain" id="PRO_5046891557" description="Ecp2 effector protein-like domain-containing protein" evidence="1">
    <location>
        <begin position="21"/>
        <end position="172"/>
    </location>
</feature>
<evidence type="ECO:0000259" key="2">
    <source>
        <dbReference type="Pfam" id="PF14856"/>
    </source>
</evidence>
<gene>
    <name evidence="3" type="ORF">QC761_510540</name>
</gene>
<accession>A0ABR0FH88</accession>
<dbReference type="Pfam" id="PF14856">
    <property type="entry name" value="Hce2"/>
    <property type="match status" value="1"/>
</dbReference>
<dbReference type="Proteomes" id="UP001322138">
    <property type="component" value="Unassembled WGS sequence"/>
</dbReference>
<dbReference type="GeneID" id="87899724"/>
<dbReference type="EMBL" id="JAFFGZ010000007">
    <property type="protein sequence ID" value="KAK4642692.1"/>
    <property type="molecule type" value="Genomic_DNA"/>
</dbReference>
<keyword evidence="4" id="KW-1185">Reference proteome</keyword>
<name>A0ABR0FH88_9PEZI</name>
<evidence type="ECO:0000313" key="4">
    <source>
        <dbReference type="Proteomes" id="UP001322138"/>
    </source>
</evidence>
<sequence>MQLTKLTVTLVGLFTAAIQAAPTVPETGVAPPSADSGYTEVSDGVWYQNKTEFFKGDSFCNSDYEYWNKTSENSPLVLDCWHMYNNIKEPGNWVSAGGHKKLISKDSCAYTTWAEHNGLLYTLGNEDLRLTIKKAIQKFGTLFPGEKDYKVGAYGKLRCQALVINWEISQNS</sequence>